<evidence type="ECO:0000313" key="1">
    <source>
        <dbReference type="EMBL" id="OGG78280.1"/>
    </source>
</evidence>
<dbReference type="Proteomes" id="UP000178811">
    <property type="component" value="Unassembled WGS sequence"/>
</dbReference>
<evidence type="ECO:0000313" key="2">
    <source>
        <dbReference type="Proteomes" id="UP000178811"/>
    </source>
</evidence>
<sequence length="765" mass="82713">MILGNRGATDFDWDTETGDLISTPALPMRIKSRVSNVLFLPGIEASRLYRPDYNGGTDRLWEPNIDSDVKDLYLKSDGTSVRSDVYAKEKGIIDELSDGKNIYKSFIAKMDGLRADGTINDWGPIAYDWRLSLDDILTNGNDMDGRLYYSGDLAATSTAYIIQELKRLAATSRTGKVTIVAHSNGGLVAKRLTELLGLDASTLIDKMIFVAVPHAGTPEAIAADLHGHEQDHVLGFATSKSTARTFASTSPMAYNLLPSARYFTQVDNPVITFDSSLPDWIARYGATIHSQETLHTFLTDTYGRVDSQTGDINQPIQLNGMLLSNAEAMHASFDNWTPPAGVSLIQIAGWGVPKTIAGITYKKKDAGVSSDPDFTVDGDGTVVVPSALWTSMATGVANYWMNLRGYNSDRPVSSGFGYATFDHSRILETDPVLNFISDQIASTTKPLSDYGYLSTQAPAASDLRLRYSLHSPLTLNLYDDQGRHTGVSTTTGQVEEQIPDTYYTEIGDVKYIFSGASTPAHIVLGGYASGTFTFDANQYTGDTLTASATFKDIPTATTTIVTMNVTSDLTTLSPMAIDEDGNGIIDVTLIPKIDSVVTPDTTPPELQITFSTTTQTLAFMGTDDSGTTTMTTSTVSPAPKKGKQGLSMATTTITARDMSDNTITLVYTEPYPSPASSDAITLQSLAYNSATTTLAATLSYTWKIHRNGIYQSFVSSLQTAMATLESQYKPRNDTAIITTSTTTSTLPGMVVPYMMTKQGTVIINY</sequence>
<dbReference type="Pfam" id="PF02450">
    <property type="entry name" value="LCAT"/>
    <property type="match status" value="1"/>
</dbReference>
<dbReference type="Gene3D" id="3.40.50.1820">
    <property type="entry name" value="alpha/beta hydrolase"/>
    <property type="match status" value="1"/>
</dbReference>
<dbReference type="SUPFAM" id="SSF53474">
    <property type="entry name" value="alpha/beta-Hydrolases"/>
    <property type="match status" value="1"/>
</dbReference>
<dbReference type="PANTHER" id="PTHR11440">
    <property type="entry name" value="LECITHIN-CHOLESTEROL ACYLTRANSFERASE-RELATED"/>
    <property type="match status" value="1"/>
</dbReference>
<gene>
    <name evidence="1" type="ORF">A3A36_02935</name>
</gene>
<dbReference type="InterPro" id="IPR003386">
    <property type="entry name" value="LACT/PDAT_acylTrfase"/>
</dbReference>
<accession>A0A1F6EXD4</accession>
<dbReference type="GO" id="GO:0008374">
    <property type="term" value="F:O-acyltransferase activity"/>
    <property type="evidence" value="ECO:0007669"/>
    <property type="project" value="InterPro"/>
</dbReference>
<protein>
    <submittedName>
        <fullName evidence="1">Uncharacterized protein</fullName>
    </submittedName>
</protein>
<name>A0A1F6EXD4_9BACT</name>
<organism evidence="1 2">
    <name type="scientific">Candidatus Kaiserbacteria bacterium RIFCSPLOWO2_01_FULL_52_12b</name>
    <dbReference type="NCBI Taxonomy" id="1798509"/>
    <lineage>
        <taxon>Bacteria</taxon>
        <taxon>Candidatus Kaiseribacteriota</taxon>
    </lineage>
</organism>
<proteinExistence type="predicted"/>
<reference evidence="1 2" key="1">
    <citation type="journal article" date="2016" name="Nat. Commun.">
        <title>Thousands of microbial genomes shed light on interconnected biogeochemical processes in an aquifer system.</title>
        <authorList>
            <person name="Anantharaman K."/>
            <person name="Brown C.T."/>
            <person name="Hug L.A."/>
            <person name="Sharon I."/>
            <person name="Castelle C.J."/>
            <person name="Probst A.J."/>
            <person name="Thomas B.C."/>
            <person name="Singh A."/>
            <person name="Wilkins M.J."/>
            <person name="Karaoz U."/>
            <person name="Brodie E.L."/>
            <person name="Williams K.H."/>
            <person name="Hubbard S.S."/>
            <person name="Banfield J.F."/>
        </authorList>
    </citation>
    <scope>NUCLEOTIDE SEQUENCE [LARGE SCALE GENOMIC DNA]</scope>
</reference>
<dbReference type="InterPro" id="IPR029058">
    <property type="entry name" value="AB_hydrolase_fold"/>
</dbReference>
<dbReference type="AlphaFoldDB" id="A0A1F6EXD4"/>
<comment type="caution">
    <text evidence="1">The sequence shown here is derived from an EMBL/GenBank/DDBJ whole genome shotgun (WGS) entry which is preliminary data.</text>
</comment>
<dbReference type="EMBL" id="MFLW01000016">
    <property type="protein sequence ID" value="OGG78280.1"/>
    <property type="molecule type" value="Genomic_DNA"/>
</dbReference>
<dbReference type="GO" id="GO:0006629">
    <property type="term" value="P:lipid metabolic process"/>
    <property type="evidence" value="ECO:0007669"/>
    <property type="project" value="InterPro"/>
</dbReference>